<dbReference type="InterPro" id="IPR053182">
    <property type="entry name" value="YobU-like_regulator"/>
</dbReference>
<protein>
    <recommendedName>
        <fullName evidence="1">AraC effector-binding domain-containing protein</fullName>
    </recommendedName>
</protein>
<dbReference type="InterPro" id="IPR029442">
    <property type="entry name" value="GyrI-like"/>
</dbReference>
<evidence type="ECO:0000259" key="1">
    <source>
        <dbReference type="SMART" id="SM00871"/>
    </source>
</evidence>
<dbReference type="Proteomes" id="UP000050975">
    <property type="component" value="Unassembled WGS sequence"/>
</dbReference>
<organism evidence="2 3">
    <name type="scientific">candidate division WOR_3 bacterium SM1_77</name>
    <dbReference type="NCBI Taxonomy" id="1703778"/>
    <lineage>
        <taxon>Bacteria</taxon>
        <taxon>Bacteria division WOR-3</taxon>
    </lineage>
</organism>
<name>A0A0S8JWJ2_UNCW3</name>
<feature type="domain" description="AraC effector-binding" evidence="1">
    <location>
        <begin position="1"/>
        <end position="123"/>
    </location>
</feature>
<gene>
    <name evidence="2" type="ORF">AMJ74_04165</name>
</gene>
<evidence type="ECO:0000313" key="2">
    <source>
        <dbReference type="EMBL" id="KPL14015.1"/>
    </source>
</evidence>
<proteinExistence type="predicted"/>
<comment type="caution">
    <text evidence="2">The sequence shown here is derived from an EMBL/GenBank/DDBJ whole genome shotgun (WGS) entry which is preliminary data.</text>
</comment>
<dbReference type="InterPro" id="IPR011256">
    <property type="entry name" value="Reg_factor_effector_dom_sf"/>
</dbReference>
<dbReference type="SUPFAM" id="SSF55136">
    <property type="entry name" value="Probable bacterial effector-binding domain"/>
    <property type="match status" value="1"/>
</dbReference>
<dbReference type="Pfam" id="PF06445">
    <property type="entry name" value="GyrI-like"/>
    <property type="match status" value="1"/>
</dbReference>
<sequence length="123" mass="14249">MEPRIVELPQFYVVGVAVFGDGKGGLFPMAWDMYMRMMKNIELKNPEVGYGVEYYTEEFEKEHKWFYMACGEVESLNNIPSSMVGKVIPAHKYAVFTSKGSLDALHKTFEYAYHNWLPRSKYG</sequence>
<dbReference type="Gene3D" id="3.20.80.10">
    <property type="entry name" value="Regulatory factor, effector binding domain"/>
    <property type="match status" value="1"/>
</dbReference>
<dbReference type="EMBL" id="LJVE01000071">
    <property type="protein sequence ID" value="KPL14015.1"/>
    <property type="molecule type" value="Genomic_DNA"/>
</dbReference>
<dbReference type="InterPro" id="IPR010499">
    <property type="entry name" value="AraC_E-bd"/>
</dbReference>
<evidence type="ECO:0000313" key="3">
    <source>
        <dbReference type="Proteomes" id="UP000050975"/>
    </source>
</evidence>
<feature type="non-terminal residue" evidence="2">
    <location>
        <position position="123"/>
    </location>
</feature>
<reference evidence="2 3" key="1">
    <citation type="journal article" date="2015" name="Microbiome">
        <title>Genomic resolution of linkages in carbon, nitrogen, and sulfur cycling among widespread estuary sediment bacteria.</title>
        <authorList>
            <person name="Baker B.J."/>
            <person name="Lazar C.S."/>
            <person name="Teske A.P."/>
            <person name="Dick G.J."/>
        </authorList>
    </citation>
    <scope>NUCLEOTIDE SEQUENCE [LARGE SCALE GENOMIC DNA]</scope>
    <source>
        <strain evidence="2">SM1_77</strain>
    </source>
</reference>
<dbReference type="PANTHER" id="PTHR36444">
    <property type="entry name" value="TRANSCRIPTIONAL REGULATOR PROTEIN YOBU-RELATED"/>
    <property type="match status" value="1"/>
</dbReference>
<accession>A0A0S8JWJ2</accession>
<dbReference type="SMART" id="SM00871">
    <property type="entry name" value="AraC_E_bind"/>
    <property type="match status" value="1"/>
</dbReference>
<dbReference type="PANTHER" id="PTHR36444:SF2">
    <property type="entry name" value="TRANSCRIPTIONAL REGULATOR PROTEIN YOBU-RELATED"/>
    <property type="match status" value="1"/>
</dbReference>
<dbReference type="AlphaFoldDB" id="A0A0S8JWJ2"/>